<keyword evidence="2" id="KW-0808">Transferase</keyword>
<evidence type="ECO:0000259" key="1">
    <source>
        <dbReference type="PROSITE" id="PS51186"/>
    </source>
</evidence>
<evidence type="ECO:0000313" key="3">
    <source>
        <dbReference type="Proteomes" id="UP000318478"/>
    </source>
</evidence>
<dbReference type="GO" id="GO:0016747">
    <property type="term" value="F:acyltransferase activity, transferring groups other than amino-acyl groups"/>
    <property type="evidence" value="ECO:0007669"/>
    <property type="project" value="InterPro"/>
</dbReference>
<dbReference type="RefSeq" id="WP_146588567.1">
    <property type="nucleotide sequence ID" value="NZ_SJPO01000007.1"/>
</dbReference>
<dbReference type="Gene3D" id="3.40.630.30">
    <property type="match status" value="1"/>
</dbReference>
<dbReference type="PROSITE" id="PS51186">
    <property type="entry name" value="GNAT"/>
    <property type="match status" value="2"/>
</dbReference>
<sequence>MHVNFDLARSGFSIESCDASDRAIRMLLPPLGRGATCLAAVEGEHGLVVGAAGLTAEFRGQDPVGPGVAIHVISPCRRRGVGSALLVALEGLAQSRGGRALYASQRVDADSGDAEDWRRLGFSPCARVETHSLPLQQFEPRLGPLLERMVSRGRVPEDARIVPLHVADADQVVGLHVRCLGGESEVLAARVRGEAPDAFHPRYSRVLLLGGRVVGCILAHRVSRDVAAVDANCVAEEVRGGWANIWLKLEATRGAQSLGVKRFEFTTFDQYADTRSFTARMGGVTTRTMLLMRKMIQG</sequence>
<dbReference type="InterPro" id="IPR016181">
    <property type="entry name" value="Acyl_CoA_acyltransferase"/>
</dbReference>
<evidence type="ECO:0000313" key="2">
    <source>
        <dbReference type="EMBL" id="TWT75639.1"/>
    </source>
</evidence>
<comment type="caution">
    <text evidence="2">The sequence shown here is derived from an EMBL/GenBank/DDBJ whole genome shotgun (WGS) entry which is preliminary data.</text>
</comment>
<feature type="domain" description="N-acetyltransferase" evidence="1">
    <location>
        <begin position="159"/>
        <end position="297"/>
    </location>
</feature>
<dbReference type="CDD" id="cd04301">
    <property type="entry name" value="NAT_SF"/>
    <property type="match status" value="1"/>
</dbReference>
<dbReference type="Proteomes" id="UP000318478">
    <property type="component" value="Unassembled WGS sequence"/>
</dbReference>
<dbReference type="EMBL" id="SJPO01000007">
    <property type="protein sequence ID" value="TWT75639.1"/>
    <property type="molecule type" value="Genomic_DNA"/>
</dbReference>
<accession>A0A5C5YLF7</accession>
<dbReference type="Pfam" id="PF00583">
    <property type="entry name" value="Acetyltransf_1"/>
    <property type="match status" value="1"/>
</dbReference>
<dbReference type="OrthoDB" id="256500at2"/>
<proteinExistence type="predicted"/>
<reference evidence="2 3" key="1">
    <citation type="submission" date="2019-02" db="EMBL/GenBank/DDBJ databases">
        <title>Deep-cultivation of Planctomycetes and their phenomic and genomic characterization uncovers novel biology.</title>
        <authorList>
            <person name="Wiegand S."/>
            <person name="Jogler M."/>
            <person name="Boedeker C."/>
            <person name="Pinto D."/>
            <person name="Vollmers J."/>
            <person name="Rivas-Marin E."/>
            <person name="Kohn T."/>
            <person name="Peeters S.H."/>
            <person name="Heuer A."/>
            <person name="Rast P."/>
            <person name="Oberbeckmann S."/>
            <person name="Bunk B."/>
            <person name="Jeske O."/>
            <person name="Meyerdierks A."/>
            <person name="Storesund J.E."/>
            <person name="Kallscheuer N."/>
            <person name="Luecker S."/>
            <person name="Lage O.M."/>
            <person name="Pohl T."/>
            <person name="Merkel B.J."/>
            <person name="Hornburger P."/>
            <person name="Mueller R.-W."/>
            <person name="Bruemmer F."/>
            <person name="Labrenz M."/>
            <person name="Spormann A.M."/>
            <person name="Op Den Camp H."/>
            <person name="Overmann J."/>
            <person name="Amann R."/>
            <person name="Jetten M.S.M."/>
            <person name="Mascher T."/>
            <person name="Medema M.H."/>
            <person name="Devos D.P."/>
            <person name="Kaster A.-K."/>
            <person name="Ovreas L."/>
            <person name="Rohde M."/>
            <person name="Galperin M.Y."/>
            <person name="Jogler C."/>
        </authorList>
    </citation>
    <scope>NUCLEOTIDE SEQUENCE [LARGE SCALE GENOMIC DNA]</scope>
    <source>
        <strain evidence="2 3">Pla123a</strain>
    </source>
</reference>
<name>A0A5C5YLF7_9BACT</name>
<dbReference type="InterPro" id="IPR000182">
    <property type="entry name" value="GNAT_dom"/>
</dbReference>
<organism evidence="2 3">
    <name type="scientific">Posidoniimonas polymericola</name>
    <dbReference type="NCBI Taxonomy" id="2528002"/>
    <lineage>
        <taxon>Bacteria</taxon>
        <taxon>Pseudomonadati</taxon>
        <taxon>Planctomycetota</taxon>
        <taxon>Planctomycetia</taxon>
        <taxon>Pirellulales</taxon>
        <taxon>Lacipirellulaceae</taxon>
        <taxon>Posidoniimonas</taxon>
    </lineage>
</organism>
<feature type="domain" description="N-acetyltransferase" evidence="1">
    <location>
        <begin position="1"/>
        <end position="140"/>
    </location>
</feature>
<dbReference type="AlphaFoldDB" id="A0A5C5YLF7"/>
<dbReference type="SUPFAM" id="SSF55729">
    <property type="entry name" value="Acyl-CoA N-acyltransferases (Nat)"/>
    <property type="match status" value="2"/>
</dbReference>
<protein>
    <submittedName>
        <fullName evidence="2">Acetyltransferase (GNAT) family protein</fullName>
    </submittedName>
</protein>
<gene>
    <name evidence="2" type="ORF">Pla123a_31490</name>
</gene>
<keyword evidence="3" id="KW-1185">Reference proteome</keyword>